<dbReference type="PRINTS" id="PR00891">
    <property type="entry name" value="RABGDIREP"/>
</dbReference>
<reference evidence="2 3" key="1">
    <citation type="journal article" date="2014" name="Nat. Genet.">
        <title>Genome and transcriptome of the porcine whipworm Trichuris suis.</title>
        <authorList>
            <person name="Jex A.R."/>
            <person name="Nejsum P."/>
            <person name="Schwarz E.M."/>
            <person name="Hu L."/>
            <person name="Young N.D."/>
            <person name="Hall R.S."/>
            <person name="Korhonen P.K."/>
            <person name="Liao S."/>
            <person name="Thamsborg S."/>
            <person name="Xia J."/>
            <person name="Xu P."/>
            <person name="Wang S."/>
            <person name="Scheerlinck J.P."/>
            <person name="Hofmann A."/>
            <person name="Sternberg P.W."/>
            <person name="Wang J."/>
            <person name="Gasser R.B."/>
        </authorList>
    </citation>
    <scope>NUCLEOTIDE SEQUENCE [LARGE SCALE GENOMIC DNA]</scope>
    <source>
        <strain evidence="2">DCEP-RM93M</strain>
    </source>
</reference>
<evidence type="ECO:0000313" key="3">
    <source>
        <dbReference type="Proteomes" id="UP000030764"/>
    </source>
</evidence>
<dbReference type="SMART" id="SM00798">
    <property type="entry name" value="AICARFT_IMPCHas"/>
    <property type="match status" value="1"/>
</dbReference>
<dbReference type="InterPro" id="IPR002695">
    <property type="entry name" value="PurH-like"/>
</dbReference>
<evidence type="ECO:0000256" key="1">
    <source>
        <dbReference type="ARBA" id="ARBA00005593"/>
    </source>
</evidence>
<dbReference type="EMBL" id="KL363304">
    <property type="protein sequence ID" value="KFD48071.1"/>
    <property type="molecule type" value="Genomic_DNA"/>
</dbReference>
<name>A0A085LSX5_9BILA</name>
<gene>
    <name evidence="2" type="ORF">M513_11014</name>
</gene>
<accession>A0A085LSX5</accession>
<dbReference type="GO" id="GO:0003937">
    <property type="term" value="F:IMP cyclohydrolase activity"/>
    <property type="evidence" value="ECO:0007669"/>
    <property type="project" value="InterPro"/>
</dbReference>
<dbReference type="InterPro" id="IPR018203">
    <property type="entry name" value="GDP_dissociation_inhibitor"/>
</dbReference>
<organism evidence="2 3">
    <name type="scientific">Trichuris suis</name>
    <name type="common">pig whipworm</name>
    <dbReference type="NCBI Taxonomy" id="68888"/>
    <lineage>
        <taxon>Eukaryota</taxon>
        <taxon>Metazoa</taxon>
        <taxon>Ecdysozoa</taxon>
        <taxon>Nematoda</taxon>
        <taxon>Enoplea</taxon>
        <taxon>Dorylaimia</taxon>
        <taxon>Trichinellida</taxon>
        <taxon>Trichuridae</taxon>
        <taxon>Trichuris</taxon>
    </lineage>
</organism>
<dbReference type="InterPro" id="IPR024051">
    <property type="entry name" value="AICAR_Tfase_dup_dom_sf"/>
</dbReference>
<dbReference type="Gene3D" id="1.10.287.440">
    <property type="match status" value="1"/>
</dbReference>
<dbReference type="Gene3D" id="1.10.405.10">
    <property type="entry name" value="Guanine Nucleotide Dissociation Inhibitor, domain 1"/>
    <property type="match status" value="1"/>
</dbReference>
<sequence>MIDNVEHTTPLAVAYAKARGCDRLSSYGDFVALSDSCDLATAQLIAKEVSDGVIAPGYHPKALEVLKRKKKGSFCVLHIDANYVPDELELRTVFGVNMKQKRNNVQITKEKVFKWFGSKSKSLADETACDLTLAAIAVKYAQSNSVCLAKSGQVLIDMTATLSLLMFLLKTIGIGTGQQSRIGCVRLACEKAENWWLRFHPKVLDLKFVSGVKRADKNNAVDAFVRSTISAIYSGQYQLILIVLFAKDNIEELQEEKAVLQSLPIPLSAQESRRWISTLHGVSLCSDGFFPFVDCIHRSLKTGVQSILVPNGSVADQSIMNAWMELKDFALPDAVDVVVLGTGLPECVLAAASARIGLSVLHLDKLSFLVFASGKSTDILIRSGVSQYIEFKSVDRVLTAYNEKLEKVRFTVSAISCSSNIHSKVPLSRNQVFQSKEIDLMDKRLLMRLLSLCWDYESRSDEWE</sequence>
<dbReference type="Pfam" id="PF01808">
    <property type="entry name" value="AICARFT_IMPCHas"/>
    <property type="match status" value="1"/>
</dbReference>
<dbReference type="Gene3D" id="3.50.50.60">
    <property type="entry name" value="FAD/NAD(P)-binding domain"/>
    <property type="match status" value="1"/>
</dbReference>
<dbReference type="Proteomes" id="UP000030764">
    <property type="component" value="Unassembled WGS sequence"/>
</dbReference>
<dbReference type="GO" id="GO:0005092">
    <property type="term" value="F:GDP-dissociation inhibitor activity"/>
    <property type="evidence" value="ECO:0007669"/>
    <property type="project" value="InterPro"/>
</dbReference>
<dbReference type="PANTHER" id="PTHR11692:SF0">
    <property type="entry name" value="BIFUNCTIONAL PURINE BIOSYNTHESIS PROTEIN ATIC"/>
    <property type="match status" value="1"/>
</dbReference>
<protein>
    <submittedName>
        <fullName evidence="2">Uncharacterized protein</fullName>
    </submittedName>
</protein>
<comment type="similarity">
    <text evidence="1">Belongs to the Rab GDI family.</text>
</comment>
<keyword evidence="3" id="KW-1185">Reference proteome</keyword>
<dbReference type="Gene3D" id="3.40.140.20">
    <property type="match status" value="2"/>
</dbReference>
<dbReference type="GO" id="GO:0006189">
    <property type="term" value="P:'de novo' IMP biosynthetic process"/>
    <property type="evidence" value="ECO:0007669"/>
    <property type="project" value="TreeGrafter"/>
</dbReference>
<dbReference type="SUPFAM" id="SSF51905">
    <property type="entry name" value="FAD/NAD(P)-binding domain"/>
    <property type="match status" value="1"/>
</dbReference>
<proteinExistence type="inferred from homology"/>
<dbReference type="SUPFAM" id="SSF53927">
    <property type="entry name" value="Cytidine deaminase-like"/>
    <property type="match status" value="1"/>
</dbReference>
<dbReference type="GO" id="GO:0004643">
    <property type="term" value="F:phosphoribosylaminoimidazolecarboxamide formyltransferase activity"/>
    <property type="evidence" value="ECO:0007669"/>
    <property type="project" value="InterPro"/>
</dbReference>
<dbReference type="PANTHER" id="PTHR11692">
    <property type="entry name" value="BIFUNCTIONAL PURINE BIOSYNTHESIS PROTEIN PURH"/>
    <property type="match status" value="1"/>
</dbReference>
<feature type="non-terminal residue" evidence="2">
    <location>
        <position position="464"/>
    </location>
</feature>
<dbReference type="GO" id="GO:0005829">
    <property type="term" value="C:cytosol"/>
    <property type="evidence" value="ECO:0007669"/>
    <property type="project" value="TreeGrafter"/>
</dbReference>
<dbReference type="GO" id="GO:0007264">
    <property type="term" value="P:small GTPase-mediated signal transduction"/>
    <property type="evidence" value="ECO:0007669"/>
    <property type="project" value="InterPro"/>
</dbReference>
<dbReference type="InterPro" id="IPR024050">
    <property type="entry name" value="AICAR_Tfase_insert_dom_sf"/>
</dbReference>
<dbReference type="InterPro" id="IPR016193">
    <property type="entry name" value="Cytidine_deaminase-like"/>
</dbReference>
<dbReference type="InterPro" id="IPR036188">
    <property type="entry name" value="FAD/NAD-bd_sf"/>
</dbReference>
<evidence type="ECO:0000313" key="2">
    <source>
        <dbReference type="EMBL" id="KFD48071.1"/>
    </source>
</evidence>
<dbReference type="AlphaFoldDB" id="A0A085LSX5"/>